<sequence length="273" mass="29935">MSAEVQQKLTKKELRQIWRRWAFTHLSSMSYEKIQGHSWAFSYLPFANKYYANDPESKRRLLVRHSMFYNTEPQTGQLINGIVTSLEEQIALGEDVDEQMPVNIKTSLMGPIAGIGDSIIQGIIVPLLLSIGMGLAANGSAVGPIFYIVAYGIIGTAISYFSYMYGYRLGVNAIDAIIGENASRITEAFNVLGIMVIGGLSASTIHLTTQLNIPMGEEVQPLQDVLDGIFPGILPLAMVLFAWWLISAKQMTATKVILILTAIITVGCLVGIF</sequence>
<reference evidence="2 3" key="1">
    <citation type="submission" date="2017-12" db="EMBL/GenBank/DDBJ databases">
        <title>Phylogenetic diversity of female urinary microbiome.</title>
        <authorList>
            <person name="Thomas-White K."/>
            <person name="Wolfe A.J."/>
        </authorList>
    </citation>
    <scope>NUCLEOTIDE SEQUENCE [LARGE SCALE GENOMIC DNA]</scope>
    <source>
        <strain evidence="2 3">UMB0139</strain>
    </source>
</reference>
<feature type="transmembrane region" description="Helical" evidence="1">
    <location>
        <begin position="188"/>
        <end position="208"/>
    </location>
</feature>
<dbReference type="Proteomes" id="UP000234239">
    <property type="component" value="Unassembled WGS sequence"/>
</dbReference>
<dbReference type="OrthoDB" id="9795582at2"/>
<proteinExistence type="predicted"/>
<dbReference type="GO" id="GO:0005886">
    <property type="term" value="C:plasma membrane"/>
    <property type="evidence" value="ECO:0007669"/>
    <property type="project" value="TreeGrafter"/>
</dbReference>
<feature type="transmembrane region" description="Helical" evidence="1">
    <location>
        <begin position="228"/>
        <end position="246"/>
    </location>
</feature>
<organism evidence="2 3">
    <name type="scientific">Aerococcus sanguinicola</name>
    <dbReference type="NCBI Taxonomy" id="119206"/>
    <lineage>
        <taxon>Bacteria</taxon>
        <taxon>Bacillati</taxon>
        <taxon>Bacillota</taxon>
        <taxon>Bacilli</taxon>
        <taxon>Lactobacillales</taxon>
        <taxon>Aerococcaceae</taxon>
        <taxon>Aerococcus</taxon>
    </lineage>
</organism>
<name>A0A2I1MQ95_9LACT</name>
<accession>A0A2I1MQ95</accession>
<feature type="transmembrane region" description="Helical" evidence="1">
    <location>
        <begin position="253"/>
        <end position="272"/>
    </location>
</feature>
<dbReference type="Pfam" id="PF03613">
    <property type="entry name" value="EIID-AGA"/>
    <property type="match status" value="1"/>
</dbReference>
<feature type="transmembrane region" description="Helical" evidence="1">
    <location>
        <begin position="119"/>
        <end position="139"/>
    </location>
</feature>
<protein>
    <submittedName>
        <fullName evidence="2">PTS fructose transporter subunit IID</fullName>
    </submittedName>
</protein>
<dbReference type="RefSeq" id="WP_070486320.1">
    <property type="nucleotide sequence ID" value="NZ_CAJHKM010000001.1"/>
</dbReference>
<dbReference type="PANTHER" id="PTHR32502:SF23">
    <property type="entry name" value="TRANSPORT PROTEIN, PTS SYSTEM"/>
    <property type="match status" value="1"/>
</dbReference>
<comment type="caution">
    <text evidence="2">The sequence shown here is derived from an EMBL/GenBank/DDBJ whole genome shotgun (WGS) entry which is preliminary data.</text>
</comment>
<keyword evidence="1" id="KW-0472">Membrane</keyword>
<dbReference type="GO" id="GO:0009401">
    <property type="term" value="P:phosphoenolpyruvate-dependent sugar phosphotransferase system"/>
    <property type="evidence" value="ECO:0007669"/>
    <property type="project" value="InterPro"/>
</dbReference>
<evidence type="ECO:0000256" key="1">
    <source>
        <dbReference type="SAM" id="Phobius"/>
    </source>
</evidence>
<dbReference type="PANTHER" id="PTHR32502">
    <property type="entry name" value="N-ACETYLGALACTOSAMINE PERMEASE II COMPONENT-RELATED"/>
    <property type="match status" value="1"/>
</dbReference>
<evidence type="ECO:0000313" key="3">
    <source>
        <dbReference type="Proteomes" id="UP000234239"/>
    </source>
</evidence>
<dbReference type="EMBL" id="PKGY01000002">
    <property type="protein sequence ID" value="PKZ22289.1"/>
    <property type="molecule type" value="Genomic_DNA"/>
</dbReference>
<gene>
    <name evidence="2" type="ORF">CYJ28_04030</name>
</gene>
<keyword evidence="1" id="KW-0812">Transmembrane</keyword>
<dbReference type="InterPro" id="IPR004704">
    <property type="entry name" value="PTS_IID_man"/>
</dbReference>
<feature type="transmembrane region" description="Helical" evidence="1">
    <location>
        <begin position="145"/>
        <end position="167"/>
    </location>
</feature>
<dbReference type="AlphaFoldDB" id="A0A2I1MQ95"/>
<dbReference type="InterPro" id="IPR050303">
    <property type="entry name" value="GatZ_KbaZ_carbometab"/>
</dbReference>
<dbReference type="PROSITE" id="PS51108">
    <property type="entry name" value="PTS_EIID"/>
    <property type="match status" value="1"/>
</dbReference>
<keyword evidence="1" id="KW-1133">Transmembrane helix</keyword>
<evidence type="ECO:0000313" key="2">
    <source>
        <dbReference type="EMBL" id="PKZ22289.1"/>
    </source>
</evidence>